<accession>A0A9N8ZDM0</accession>
<dbReference type="Proteomes" id="UP000789342">
    <property type="component" value="Unassembled WGS sequence"/>
</dbReference>
<protein>
    <submittedName>
        <fullName evidence="2">16230_t:CDS:1</fullName>
    </submittedName>
</protein>
<dbReference type="OrthoDB" id="438440at2759"/>
<feature type="domain" description="Fungal lipase-type" evidence="1">
    <location>
        <begin position="139"/>
        <end position="285"/>
    </location>
</feature>
<reference evidence="2" key="1">
    <citation type="submission" date="2021-06" db="EMBL/GenBank/DDBJ databases">
        <authorList>
            <person name="Kallberg Y."/>
            <person name="Tangrot J."/>
            <person name="Rosling A."/>
        </authorList>
    </citation>
    <scope>NUCLEOTIDE SEQUENCE</scope>
    <source>
        <strain evidence="2">CL551</strain>
    </source>
</reference>
<evidence type="ECO:0000313" key="2">
    <source>
        <dbReference type="EMBL" id="CAG8486537.1"/>
    </source>
</evidence>
<dbReference type="Gene3D" id="3.40.50.1820">
    <property type="entry name" value="alpha/beta hydrolase"/>
    <property type="match status" value="1"/>
</dbReference>
<dbReference type="InterPro" id="IPR029058">
    <property type="entry name" value="AB_hydrolase_fold"/>
</dbReference>
<dbReference type="CDD" id="cd00519">
    <property type="entry name" value="Lipase_3"/>
    <property type="match status" value="1"/>
</dbReference>
<dbReference type="PANTHER" id="PTHR45856">
    <property type="entry name" value="ALPHA/BETA-HYDROLASES SUPERFAMILY PROTEIN"/>
    <property type="match status" value="1"/>
</dbReference>
<dbReference type="AlphaFoldDB" id="A0A9N8ZDM0"/>
<gene>
    <name evidence="2" type="ORF">AMORRO_LOCUS2571</name>
</gene>
<organism evidence="2 3">
    <name type="scientific">Acaulospora morrowiae</name>
    <dbReference type="NCBI Taxonomy" id="94023"/>
    <lineage>
        <taxon>Eukaryota</taxon>
        <taxon>Fungi</taxon>
        <taxon>Fungi incertae sedis</taxon>
        <taxon>Mucoromycota</taxon>
        <taxon>Glomeromycotina</taxon>
        <taxon>Glomeromycetes</taxon>
        <taxon>Diversisporales</taxon>
        <taxon>Acaulosporaceae</taxon>
        <taxon>Acaulospora</taxon>
    </lineage>
</organism>
<evidence type="ECO:0000259" key="1">
    <source>
        <dbReference type="Pfam" id="PF01764"/>
    </source>
</evidence>
<evidence type="ECO:0000313" key="3">
    <source>
        <dbReference type="Proteomes" id="UP000789342"/>
    </source>
</evidence>
<dbReference type="GO" id="GO:0006629">
    <property type="term" value="P:lipid metabolic process"/>
    <property type="evidence" value="ECO:0007669"/>
    <property type="project" value="InterPro"/>
</dbReference>
<keyword evidence="3" id="KW-1185">Reference proteome</keyword>
<sequence>MGTGKIAEEGIFLIPQEAPTTSEESLIETQIGVGEKSAPCDHQNRIPLFVIFLLSSHYYFRSPNVDSSSSTENRIFTSKGERDLVPTEQLEMLRTHVQYAAAIYCPKSELVNWTCGSRCVGNVIVEDFFHDEIKGASRDFINWVYNLRFALLDYKFPEVEGALVHGGFYETYDRVKNSILWTIQWMMARKENSCRGYDVIITGHSLGGALASFLAIDVKRYILDPIIDKKTTGTPFTIRLTTIGEPRVGNDVYAKIIQNQLILKSDHFVSRLTHRNDVIVHLPPSDRGFVHHPHEVWVKKHNETYICRDIVEGEPIEDPSCLAGVPFVDFGPHVFIWNTSFTPACV</sequence>
<dbReference type="Pfam" id="PF01764">
    <property type="entry name" value="Lipase_3"/>
    <property type="match status" value="1"/>
</dbReference>
<proteinExistence type="predicted"/>
<dbReference type="InterPro" id="IPR051218">
    <property type="entry name" value="Sec_MonoDiacylglyc_Lipase"/>
</dbReference>
<dbReference type="EMBL" id="CAJVPV010001106">
    <property type="protein sequence ID" value="CAG8486537.1"/>
    <property type="molecule type" value="Genomic_DNA"/>
</dbReference>
<name>A0A9N8ZDM0_9GLOM</name>
<dbReference type="InterPro" id="IPR002921">
    <property type="entry name" value="Fungal_lipase-type"/>
</dbReference>
<comment type="caution">
    <text evidence="2">The sequence shown here is derived from an EMBL/GenBank/DDBJ whole genome shotgun (WGS) entry which is preliminary data.</text>
</comment>
<dbReference type="SUPFAM" id="SSF53474">
    <property type="entry name" value="alpha/beta-Hydrolases"/>
    <property type="match status" value="1"/>
</dbReference>
<dbReference type="PANTHER" id="PTHR45856:SF25">
    <property type="entry name" value="FUNGAL LIPASE-LIKE DOMAIN-CONTAINING PROTEIN"/>
    <property type="match status" value="1"/>
</dbReference>